<evidence type="ECO:0000313" key="1">
    <source>
        <dbReference type="EMBL" id="VDM83096.1"/>
    </source>
</evidence>
<reference evidence="1 2" key="1">
    <citation type="submission" date="2018-11" db="EMBL/GenBank/DDBJ databases">
        <authorList>
            <consortium name="Pathogen Informatics"/>
        </authorList>
    </citation>
    <scope>NUCLEOTIDE SEQUENCE [LARGE SCALE GENOMIC DNA]</scope>
</reference>
<proteinExistence type="predicted"/>
<keyword evidence="2" id="KW-1185">Reference proteome</keyword>
<organism evidence="1 2">
    <name type="scientific">Strongylus vulgaris</name>
    <name type="common">Blood worm</name>
    <dbReference type="NCBI Taxonomy" id="40348"/>
    <lineage>
        <taxon>Eukaryota</taxon>
        <taxon>Metazoa</taxon>
        <taxon>Ecdysozoa</taxon>
        <taxon>Nematoda</taxon>
        <taxon>Chromadorea</taxon>
        <taxon>Rhabditida</taxon>
        <taxon>Rhabditina</taxon>
        <taxon>Rhabditomorpha</taxon>
        <taxon>Strongyloidea</taxon>
        <taxon>Strongylidae</taxon>
        <taxon>Strongylus</taxon>
    </lineage>
</organism>
<dbReference type="EMBL" id="UYYB01121062">
    <property type="protein sequence ID" value="VDM83096.1"/>
    <property type="molecule type" value="Genomic_DNA"/>
</dbReference>
<dbReference type="AlphaFoldDB" id="A0A3P7JI75"/>
<evidence type="ECO:0000313" key="2">
    <source>
        <dbReference type="Proteomes" id="UP000270094"/>
    </source>
</evidence>
<protein>
    <submittedName>
        <fullName evidence="1">Uncharacterized protein</fullName>
    </submittedName>
</protein>
<name>A0A3P7JI75_STRVU</name>
<dbReference type="Proteomes" id="UP000270094">
    <property type="component" value="Unassembled WGS sequence"/>
</dbReference>
<accession>A0A3P7JI75</accession>
<gene>
    <name evidence="1" type="ORF">SVUK_LOCUS18094</name>
</gene>
<sequence length="140" mass="15692">MNKTGMIKSKIDQFLNIIADRNSSLQKQQEAAKAFIASLGNKKFLNIIADRNSSLQKQKEAAKAFIASLGNKKVKQATQKIYNDVEAIQDIAMMILNKTEDAFAPLLGPNITMVRTTYFAIVEQIGSQNEKRVFKKLARK</sequence>
<dbReference type="OrthoDB" id="5844692at2759"/>